<evidence type="ECO:0000313" key="5">
    <source>
        <dbReference type="Proteomes" id="UP000632740"/>
    </source>
</evidence>
<evidence type="ECO:0000313" key="4">
    <source>
        <dbReference type="EMBL" id="GIG23491.1"/>
    </source>
</evidence>
<dbReference type="PANTHER" id="PTHR34595">
    <property type="entry name" value="BLR5612 PROTEIN"/>
    <property type="match status" value="1"/>
</dbReference>
<feature type="domain" description="Circularly permuted ATP-grasp type 2" evidence="3">
    <location>
        <begin position="80"/>
        <end position="468"/>
    </location>
</feature>
<dbReference type="RefSeq" id="WP_203758496.1">
    <property type="nucleotide sequence ID" value="NZ_BONK01000020.1"/>
</dbReference>
<dbReference type="InterPro" id="IPR051680">
    <property type="entry name" value="ATP-dep_Glu-Cys_Ligase-2"/>
</dbReference>
<dbReference type="Pfam" id="PF14403">
    <property type="entry name" value="CP_ATPgrasp_2"/>
    <property type="match status" value="1"/>
</dbReference>
<reference evidence="4" key="1">
    <citation type="submission" date="2021-01" db="EMBL/GenBank/DDBJ databases">
        <title>Whole genome shotgun sequence of Cellulomonas chitinilytica NBRC 110799.</title>
        <authorList>
            <person name="Komaki H."/>
            <person name="Tamura T."/>
        </authorList>
    </citation>
    <scope>NUCLEOTIDE SEQUENCE</scope>
    <source>
        <strain evidence="4">NBRC 110799</strain>
    </source>
</reference>
<dbReference type="PANTHER" id="PTHR34595:SF2">
    <property type="entry name" value="BLR2978 PROTEIN"/>
    <property type="match status" value="1"/>
</dbReference>
<dbReference type="Pfam" id="PF04168">
    <property type="entry name" value="Alpha-E"/>
    <property type="match status" value="1"/>
</dbReference>
<dbReference type="InterPro" id="IPR007296">
    <property type="entry name" value="DUF403"/>
</dbReference>
<sequence>MTDLLSSPRPRLDQPSAPAVGDGPVHAPDWSWLTDPADEPTPADLARARDASDLLLAEHGVTYGTDQLDGARPWLLDPAPVIVDEPEWSRLDAALVQRAELLDAVLQDVYGARRLLTDDLLPPTVVLGHPGFLRAVDGLRMPGGRELVLTATDLVRDTDGGWCAVGDRTQAPSGAGYAMEDRRVVAQVMAGVYRQAPIQRLGPFFQAMRLALRDVAPGGVEQPHVVLLTSGPASETAFDQAYLASMLGLPLVEGSDLLVREGRVWMRGLDGLERVDVVLRRVDAEWCDPLDLRTGSRLGVPGLVRAVRHGNVSIVNPLGSSVLESPALLAYLPRLARTVLDQDLALPSAPTWWCGDATARQHVLTRMTDLVLLPATRGTGAGAVLGWTLSHRERAELAARVEAEPWAWVGQEAVGPAGPVVDETAVGVGSEQPAAAGTPGPRAAVLRTYAVGHGSSYTVMAGGLARVADDHVVSSATGATAKDVWVLAAHADTDAAAPDEAPTELVSPRRPATGISPRTAENLYWMGRYAERAEDQVRVLRVVVDRWDDFHRRPASAGGRALTVLIDALTADVDPTAPAADEHHASLFGDHPRTAGDGTPAFRALVLDPTTPGTVARSVRRLAAAAAAVRDQLSTDTFIPLARIERALRDERARSRSRSRSAETLDLGATTDAQTVTVGLRPALDRVLEGLLAVAGISAEGLVRDVGWQFLDAGRRVERAQHLVESLLATLVDRRPRGVERLVVDSVLLTQESAITFRRRYQSDGGVAEVLDLLLLDPSNPRSLRYQVQRLREDLVAVPGPTPTHLLSDVVDLLTELDPATAATTVSDDGRRTRLAETLDSILWRLRAASDEIERQHFVRPVPSRPLEDAWDA</sequence>
<evidence type="ECO:0000259" key="2">
    <source>
        <dbReference type="Pfam" id="PF04168"/>
    </source>
</evidence>
<evidence type="ECO:0008006" key="6">
    <source>
        <dbReference type="Google" id="ProtNLM"/>
    </source>
</evidence>
<dbReference type="SUPFAM" id="SSF56059">
    <property type="entry name" value="Glutathione synthetase ATP-binding domain-like"/>
    <property type="match status" value="1"/>
</dbReference>
<dbReference type="Proteomes" id="UP000632740">
    <property type="component" value="Unassembled WGS sequence"/>
</dbReference>
<evidence type="ECO:0000259" key="3">
    <source>
        <dbReference type="Pfam" id="PF14403"/>
    </source>
</evidence>
<dbReference type="Gene3D" id="3.40.50.11290">
    <property type="match status" value="1"/>
</dbReference>
<proteinExistence type="predicted"/>
<feature type="domain" description="DUF403" evidence="2">
    <location>
        <begin position="517"/>
        <end position="858"/>
    </location>
</feature>
<protein>
    <recommendedName>
        <fullName evidence="6">DUF403 domain-containing protein</fullName>
    </recommendedName>
</protein>
<dbReference type="InterPro" id="IPR025841">
    <property type="entry name" value="CP_ATPgrasp_2"/>
</dbReference>
<dbReference type="AlphaFoldDB" id="A0A919P8F5"/>
<name>A0A919P8F5_9CELL</name>
<gene>
    <name evidence="4" type="ORF">Cch01nite_42150</name>
</gene>
<dbReference type="EMBL" id="BONK01000020">
    <property type="protein sequence ID" value="GIG23491.1"/>
    <property type="molecule type" value="Genomic_DNA"/>
</dbReference>
<comment type="caution">
    <text evidence="4">The sequence shown here is derived from an EMBL/GenBank/DDBJ whole genome shotgun (WGS) entry which is preliminary data.</text>
</comment>
<keyword evidence="5" id="KW-1185">Reference proteome</keyword>
<evidence type="ECO:0000256" key="1">
    <source>
        <dbReference type="SAM" id="MobiDB-lite"/>
    </source>
</evidence>
<feature type="region of interest" description="Disordered" evidence="1">
    <location>
        <begin position="1"/>
        <end position="40"/>
    </location>
</feature>
<organism evidence="4 5">
    <name type="scientific">Cellulomonas chitinilytica</name>
    <dbReference type="NCBI Taxonomy" id="398759"/>
    <lineage>
        <taxon>Bacteria</taxon>
        <taxon>Bacillati</taxon>
        <taxon>Actinomycetota</taxon>
        <taxon>Actinomycetes</taxon>
        <taxon>Micrococcales</taxon>
        <taxon>Cellulomonadaceae</taxon>
        <taxon>Cellulomonas</taxon>
    </lineage>
</organism>
<dbReference type="Gene3D" id="3.30.1490.270">
    <property type="match status" value="1"/>
</dbReference>
<accession>A0A919P8F5</accession>